<sequence length="216" mass="23855">MSRSGSGEKRRVISKSGQEISPTSLFLAITALITAQVSGVQAETGNYSYWAYVPNPPLNKAVGWRDASVVVYVNDSNWMPVPYDTRGPLSLKKKGRVIENYTMGTEGMPICMGAGEQCLQLGAQVWLTILQTSEQNAGVGHLFLLSMVGFKNVTEPVDDISPPDLPWCAAPKVQTLEHWVQWTQCRAEEAQVLVNTSYGRVIDWSPLALPEQREEK</sequence>
<gene>
    <name evidence="3" type="ORF">HJG63_009063</name>
</gene>
<dbReference type="PANTHER" id="PTHR34313">
    <property type="entry name" value="ENDOGENOUS RETROVIRUS GROUP K MEMBER 113 ENV POLYPROTEIN-RELATED"/>
    <property type="match status" value="1"/>
</dbReference>
<name>A0A7J8CIC0_ROUAE</name>
<dbReference type="PANTHER" id="PTHR34313:SF2">
    <property type="entry name" value="ENDOGENOUS RETROVIRUS GROUP K MEMBER 21 ENV POLYPROTEIN-LIKE"/>
    <property type="match status" value="1"/>
</dbReference>
<evidence type="ECO:0000313" key="4">
    <source>
        <dbReference type="Proteomes" id="UP000593571"/>
    </source>
</evidence>
<evidence type="ECO:0000313" key="3">
    <source>
        <dbReference type="EMBL" id="KAF6410539.1"/>
    </source>
</evidence>
<accession>A0A7J8CIC0</accession>
<dbReference type="Pfam" id="PF13804">
    <property type="entry name" value="HERV-K_env_2"/>
    <property type="match status" value="1"/>
</dbReference>
<dbReference type="AlphaFoldDB" id="A0A7J8CIC0"/>
<comment type="subcellular location">
    <subcellularLocation>
        <location evidence="1">Virion</location>
    </subcellularLocation>
</comment>
<keyword evidence="4" id="KW-1185">Reference proteome</keyword>
<dbReference type="InterPro" id="IPR029104">
    <property type="entry name" value="HERV-K_env"/>
</dbReference>
<dbReference type="InterPro" id="IPR051255">
    <property type="entry name" value="Retroviral_env_glycoprotein"/>
</dbReference>
<reference evidence="3 4" key="1">
    <citation type="journal article" date="2020" name="Nature">
        <title>Six reference-quality genomes reveal evolution of bat adaptations.</title>
        <authorList>
            <person name="Jebb D."/>
            <person name="Huang Z."/>
            <person name="Pippel M."/>
            <person name="Hughes G.M."/>
            <person name="Lavrichenko K."/>
            <person name="Devanna P."/>
            <person name="Winkler S."/>
            <person name="Jermiin L.S."/>
            <person name="Skirmuntt E.C."/>
            <person name="Katzourakis A."/>
            <person name="Burkitt-Gray L."/>
            <person name="Ray D.A."/>
            <person name="Sullivan K.A.M."/>
            <person name="Roscito J.G."/>
            <person name="Kirilenko B.M."/>
            <person name="Davalos L.M."/>
            <person name="Corthals A.P."/>
            <person name="Power M.L."/>
            <person name="Jones G."/>
            <person name="Ransome R.D."/>
            <person name="Dechmann D.K.N."/>
            <person name="Locatelli A.G."/>
            <person name="Puechmaille S.J."/>
            <person name="Fedrigo O."/>
            <person name="Jarvis E.D."/>
            <person name="Hiller M."/>
            <person name="Vernes S.C."/>
            <person name="Myers E.W."/>
            <person name="Teeling E.C."/>
        </authorList>
    </citation>
    <scope>NUCLEOTIDE SEQUENCE [LARGE SCALE GENOMIC DNA]</scope>
    <source>
        <strain evidence="3">MRouAeg1</strain>
        <tissue evidence="3">Muscle</tissue>
    </source>
</reference>
<organism evidence="3 4">
    <name type="scientific">Rousettus aegyptiacus</name>
    <name type="common">Egyptian fruit bat</name>
    <name type="synonym">Pteropus aegyptiacus</name>
    <dbReference type="NCBI Taxonomy" id="9407"/>
    <lineage>
        <taxon>Eukaryota</taxon>
        <taxon>Metazoa</taxon>
        <taxon>Chordata</taxon>
        <taxon>Craniata</taxon>
        <taxon>Vertebrata</taxon>
        <taxon>Euteleostomi</taxon>
        <taxon>Mammalia</taxon>
        <taxon>Eutheria</taxon>
        <taxon>Laurasiatheria</taxon>
        <taxon>Chiroptera</taxon>
        <taxon>Yinpterochiroptera</taxon>
        <taxon>Pteropodoidea</taxon>
        <taxon>Pteropodidae</taxon>
        <taxon>Rousettinae</taxon>
        <taxon>Rousettus</taxon>
    </lineage>
</organism>
<dbReference type="Proteomes" id="UP000593571">
    <property type="component" value="Unassembled WGS sequence"/>
</dbReference>
<evidence type="ECO:0000259" key="2">
    <source>
        <dbReference type="Pfam" id="PF13804"/>
    </source>
</evidence>
<proteinExistence type="predicted"/>
<comment type="caution">
    <text evidence="3">The sequence shown here is derived from an EMBL/GenBank/DDBJ whole genome shotgun (WGS) entry which is preliminary data.</text>
</comment>
<dbReference type="EMBL" id="JACASE010000014">
    <property type="protein sequence ID" value="KAF6410539.1"/>
    <property type="molecule type" value="Genomic_DNA"/>
</dbReference>
<protein>
    <recommendedName>
        <fullName evidence="2">Retro-transcribing virus envelope glycoprotein domain-containing protein</fullName>
    </recommendedName>
</protein>
<dbReference type="OrthoDB" id="9806412at2759"/>
<feature type="domain" description="Retro-transcribing virus envelope glycoprotein" evidence="2">
    <location>
        <begin position="61"/>
        <end position="206"/>
    </location>
</feature>
<evidence type="ECO:0000256" key="1">
    <source>
        <dbReference type="ARBA" id="ARBA00004328"/>
    </source>
</evidence>